<name>A0A225V9Z4_9STRA</name>
<feature type="region of interest" description="Disordered" evidence="1">
    <location>
        <begin position="1"/>
        <end position="26"/>
    </location>
</feature>
<evidence type="ECO:0000313" key="2">
    <source>
        <dbReference type="EMBL" id="OWZ01779.1"/>
    </source>
</evidence>
<evidence type="ECO:0000256" key="1">
    <source>
        <dbReference type="SAM" id="MobiDB-lite"/>
    </source>
</evidence>
<dbReference type="AlphaFoldDB" id="A0A225V9Z4"/>
<comment type="caution">
    <text evidence="2">The sequence shown here is derived from an EMBL/GenBank/DDBJ whole genome shotgun (WGS) entry which is preliminary data.</text>
</comment>
<keyword evidence="3" id="KW-1185">Reference proteome</keyword>
<gene>
    <name evidence="2" type="ORF">PHMEG_00026772</name>
</gene>
<evidence type="ECO:0000313" key="3">
    <source>
        <dbReference type="Proteomes" id="UP000198211"/>
    </source>
</evidence>
<dbReference type="EMBL" id="NBNE01006611">
    <property type="protein sequence ID" value="OWZ01779.1"/>
    <property type="molecule type" value="Genomic_DNA"/>
</dbReference>
<protein>
    <submittedName>
        <fullName evidence="2">Uncharacterized protein</fullName>
    </submittedName>
</protein>
<dbReference type="Proteomes" id="UP000198211">
    <property type="component" value="Unassembled WGS sequence"/>
</dbReference>
<accession>A0A225V9Z4</accession>
<sequence>MPSARSHISQNRLMRRQTTSVPVAWRQSSARSQRRYLSMLLR</sequence>
<feature type="non-terminal residue" evidence="2">
    <location>
        <position position="1"/>
    </location>
</feature>
<organism evidence="2 3">
    <name type="scientific">Phytophthora megakarya</name>
    <dbReference type="NCBI Taxonomy" id="4795"/>
    <lineage>
        <taxon>Eukaryota</taxon>
        <taxon>Sar</taxon>
        <taxon>Stramenopiles</taxon>
        <taxon>Oomycota</taxon>
        <taxon>Peronosporomycetes</taxon>
        <taxon>Peronosporales</taxon>
        <taxon>Peronosporaceae</taxon>
        <taxon>Phytophthora</taxon>
    </lineage>
</organism>
<feature type="compositionally biased region" description="Polar residues" evidence="1">
    <location>
        <begin position="1"/>
        <end position="21"/>
    </location>
</feature>
<reference evidence="3" key="1">
    <citation type="submission" date="2017-03" db="EMBL/GenBank/DDBJ databases">
        <title>Phytopthora megakarya and P. palmivora, two closely related causual agents of cacao black pod achieved similar genome size and gene model numbers by different mechanisms.</title>
        <authorList>
            <person name="Ali S."/>
            <person name="Shao J."/>
            <person name="Larry D.J."/>
            <person name="Kronmiller B."/>
            <person name="Shen D."/>
            <person name="Strem M.D."/>
            <person name="Melnick R.L."/>
            <person name="Guiltinan M.J."/>
            <person name="Tyler B.M."/>
            <person name="Meinhardt L.W."/>
            <person name="Bailey B.A."/>
        </authorList>
    </citation>
    <scope>NUCLEOTIDE SEQUENCE [LARGE SCALE GENOMIC DNA]</scope>
    <source>
        <strain evidence="3">zdho120</strain>
    </source>
</reference>
<proteinExistence type="predicted"/>